<evidence type="ECO:0000313" key="1">
    <source>
        <dbReference type="EMBL" id="KAK4420280.1"/>
    </source>
</evidence>
<accession>A0AAE1XYC5</accession>
<name>A0AAE1XYC5_9LAMI</name>
<gene>
    <name evidence="1" type="ORF">Salat_2441100</name>
</gene>
<dbReference type="AlphaFoldDB" id="A0AAE1XYC5"/>
<dbReference type="EMBL" id="JACGWO010000009">
    <property type="protein sequence ID" value="KAK4420280.1"/>
    <property type="molecule type" value="Genomic_DNA"/>
</dbReference>
<proteinExistence type="predicted"/>
<reference evidence="1" key="2">
    <citation type="journal article" date="2024" name="Plant">
        <title>Genomic evolution and insights into agronomic trait innovations of Sesamum species.</title>
        <authorList>
            <person name="Miao H."/>
            <person name="Wang L."/>
            <person name="Qu L."/>
            <person name="Liu H."/>
            <person name="Sun Y."/>
            <person name="Le M."/>
            <person name="Wang Q."/>
            <person name="Wei S."/>
            <person name="Zheng Y."/>
            <person name="Lin W."/>
            <person name="Duan Y."/>
            <person name="Cao H."/>
            <person name="Xiong S."/>
            <person name="Wang X."/>
            <person name="Wei L."/>
            <person name="Li C."/>
            <person name="Ma Q."/>
            <person name="Ju M."/>
            <person name="Zhao R."/>
            <person name="Li G."/>
            <person name="Mu C."/>
            <person name="Tian Q."/>
            <person name="Mei H."/>
            <person name="Zhang T."/>
            <person name="Gao T."/>
            <person name="Zhang H."/>
        </authorList>
    </citation>
    <scope>NUCLEOTIDE SEQUENCE</scope>
    <source>
        <strain evidence="1">3651</strain>
    </source>
</reference>
<dbReference type="Proteomes" id="UP001293254">
    <property type="component" value="Unassembled WGS sequence"/>
</dbReference>
<comment type="caution">
    <text evidence="1">The sequence shown here is derived from an EMBL/GenBank/DDBJ whole genome shotgun (WGS) entry which is preliminary data.</text>
</comment>
<evidence type="ECO:0000313" key="2">
    <source>
        <dbReference type="Proteomes" id="UP001293254"/>
    </source>
</evidence>
<reference evidence="1" key="1">
    <citation type="submission" date="2020-06" db="EMBL/GenBank/DDBJ databases">
        <authorList>
            <person name="Li T."/>
            <person name="Hu X."/>
            <person name="Zhang T."/>
            <person name="Song X."/>
            <person name="Zhang H."/>
            <person name="Dai N."/>
            <person name="Sheng W."/>
            <person name="Hou X."/>
            <person name="Wei L."/>
        </authorList>
    </citation>
    <scope>NUCLEOTIDE SEQUENCE</scope>
    <source>
        <strain evidence="1">3651</strain>
        <tissue evidence="1">Leaf</tissue>
    </source>
</reference>
<sequence length="115" mass="12563">MCVRVIGSSPRVMGNNASPLVRIVLPSKPINVTDCGFMAVSNPISCSAPRKMISTELPLSTRILLTSILDMMALINQGVLMGEHNPLSIFICKGEENRMFLTVYSGLYSHNASRH</sequence>
<organism evidence="1 2">
    <name type="scientific">Sesamum alatum</name>
    <dbReference type="NCBI Taxonomy" id="300844"/>
    <lineage>
        <taxon>Eukaryota</taxon>
        <taxon>Viridiplantae</taxon>
        <taxon>Streptophyta</taxon>
        <taxon>Embryophyta</taxon>
        <taxon>Tracheophyta</taxon>
        <taxon>Spermatophyta</taxon>
        <taxon>Magnoliopsida</taxon>
        <taxon>eudicotyledons</taxon>
        <taxon>Gunneridae</taxon>
        <taxon>Pentapetalae</taxon>
        <taxon>asterids</taxon>
        <taxon>lamiids</taxon>
        <taxon>Lamiales</taxon>
        <taxon>Pedaliaceae</taxon>
        <taxon>Sesamum</taxon>
    </lineage>
</organism>
<protein>
    <submittedName>
        <fullName evidence="1">Uncharacterized protein</fullName>
    </submittedName>
</protein>
<keyword evidence="2" id="KW-1185">Reference proteome</keyword>